<dbReference type="InterPro" id="IPR036291">
    <property type="entry name" value="NAD(P)-bd_dom_sf"/>
</dbReference>
<comment type="caution">
    <text evidence="2">The sequence shown here is derived from an EMBL/GenBank/DDBJ whole genome shotgun (WGS) entry which is preliminary data.</text>
</comment>
<dbReference type="SUPFAM" id="SSF51735">
    <property type="entry name" value="NAD(P)-binding Rossmann-fold domains"/>
    <property type="match status" value="1"/>
</dbReference>
<protein>
    <submittedName>
        <fullName evidence="2">NAD-dependent epimerase/dehydratase family protein</fullName>
    </submittedName>
</protein>
<dbReference type="PANTHER" id="PTHR15020">
    <property type="entry name" value="FLAVIN REDUCTASE-RELATED"/>
    <property type="match status" value="1"/>
</dbReference>
<gene>
    <name evidence="2" type="ORF">EGT49_04710</name>
</gene>
<proteinExistence type="predicted"/>
<dbReference type="Pfam" id="PF13460">
    <property type="entry name" value="NAD_binding_10"/>
    <property type="match status" value="1"/>
</dbReference>
<dbReference type="InterPro" id="IPR016040">
    <property type="entry name" value="NAD(P)-bd_dom"/>
</dbReference>
<evidence type="ECO:0000259" key="1">
    <source>
        <dbReference type="Pfam" id="PF13460"/>
    </source>
</evidence>
<sequence length="198" mass="21771">MANVLIIGATSVVGQRVTERLLQNTDDYLTLMARNTNMLSIDSNRGRLVHGDVLDDKPLNQALDGNEVVLVTADSNLGLSVQRIIDAMKKRQMNRLIFVTSMGLYNEIPVTDGASGNLTQDALLQPYQTAVNMIENSNFNYTIIRPAEFDQGQDINYDLVNGALTSDTVSIDSVADCVAKLVIDKHLDSKKNLAICRK</sequence>
<dbReference type="EMBL" id="RKLY01000008">
    <property type="protein sequence ID" value="TGD23999.1"/>
    <property type="molecule type" value="Genomic_DNA"/>
</dbReference>
<reference evidence="2 3" key="1">
    <citation type="submission" date="2018-10" db="EMBL/GenBank/DDBJ databases">
        <title>Lactobacillus sp. R7 and Lactobacillus sp. R19 isolated from fermented mustard green product of Taiwan.</title>
        <authorList>
            <person name="Lin S.-T."/>
        </authorList>
    </citation>
    <scope>NUCLEOTIDE SEQUENCE [LARGE SCALE GENOMIC DNA]</scope>
    <source>
        <strain evidence="2 3">BCRC 81127</strain>
    </source>
</reference>
<dbReference type="OrthoDB" id="9803892at2"/>
<name>A0A4Z0JNM4_9LACO</name>
<organism evidence="2 3">
    <name type="scientific">Companilactobacillus suantsaicola</name>
    <dbReference type="NCBI Taxonomy" id="2487723"/>
    <lineage>
        <taxon>Bacteria</taxon>
        <taxon>Bacillati</taxon>
        <taxon>Bacillota</taxon>
        <taxon>Bacilli</taxon>
        <taxon>Lactobacillales</taxon>
        <taxon>Lactobacillaceae</taxon>
        <taxon>Companilactobacillus</taxon>
    </lineage>
</organism>
<dbReference type="RefSeq" id="WP_135371995.1">
    <property type="nucleotide sequence ID" value="NZ_RKLY01000008.1"/>
</dbReference>
<feature type="domain" description="NAD(P)-binding" evidence="1">
    <location>
        <begin position="8"/>
        <end position="183"/>
    </location>
</feature>
<evidence type="ECO:0000313" key="2">
    <source>
        <dbReference type="EMBL" id="TGD23999.1"/>
    </source>
</evidence>
<dbReference type="Proteomes" id="UP000298021">
    <property type="component" value="Unassembled WGS sequence"/>
</dbReference>
<dbReference type="PANTHER" id="PTHR15020:SF11">
    <property type="entry name" value="OS06G0360300 PROTEIN"/>
    <property type="match status" value="1"/>
</dbReference>
<accession>A0A4Z0JNM4</accession>
<evidence type="ECO:0000313" key="3">
    <source>
        <dbReference type="Proteomes" id="UP000298021"/>
    </source>
</evidence>
<keyword evidence="3" id="KW-1185">Reference proteome</keyword>
<dbReference type="Gene3D" id="3.40.50.720">
    <property type="entry name" value="NAD(P)-binding Rossmann-like Domain"/>
    <property type="match status" value="1"/>
</dbReference>
<dbReference type="AlphaFoldDB" id="A0A4Z0JNM4"/>